<dbReference type="STRING" id="990371.SAMN05421813_11744"/>
<accession>A0A1G9UQ99</accession>
<dbReference type="PANTHER" id="PTHR43000">
    <property type="entry name" value="DTDP-D-GLUCOSE 4,6-DEHYDRATASE-RELATED"/>
    <property type="match status" value="1"/>
</dbReference>
<evidence type="ECO:0000313" key="4">
    <source>
        <dbReference type="Proteomes" id="UP000199226"/>
    </source>
</evidence>
<dbReference type="Proteomes" id="UP000199226">
    <property type="component" value="Unassembled WGS sequence"/>
</dbReference>
<dbReference type="SUPFAM" id="SSF51735">
    <property type="entry name" value="NAD(P)-binding Rossmann-fold domains"/>
    <property type="match status" value="1"/>
</dbReference>
<feature type="domain" description="NAD-dependent epimerase/dehydratase" evidence="2">
    <location>
        <begin position="4"/>
        <end position="226"/>
    </location>
</feature>
<dbReference type="Pfam" id="PF01370">
    <property type="entry name" value="Epimerase"/>
    <property type="match status" value="1"/>
</dbReference>
<reference evidence="4" key="1">
    <citation type="submission" date="2016-10" db="EMBL/GenBank/DDBJ databases">
        <authorList>
            <person name="Varghese N."/>
            <person name="Submissions S."/>
        </authorList>
    </citation>
    <scope>NUCLEOTIDE SEQUENCE [LARGE SCALE GENOMIC DNA]</scope>
    <source>
        <strain evidence="4">DSM 24536</strain>
    </source>
</reference>
<evidence type="ECO:0000313" key="3">
    <source>
        <dbReference type="EMBL" id="SDM62112.1"/>
    </source>
</evidence>
<sequence>MKKVLITGASGFIGNHLVQTALDEGLLVYAGVRQGSDVSLLNKLKVNLVYIDYTDVNLMVNFLEKEHCHYIVHAAGVTKTKDVAQYDTINATYTKNLALAASMVNYVFEKFVFISSLASLGPLSNFTELLQDHSPPFPVTKYGNSKLLAEILLKQITNLPLIILRPTAVYGPGEKDIFILIKTMNKGLEPHIGRTAQQLSFVYVKDLAKITISALKSNVSGKSYNISDGKVNSRYDFTNSIKRALQKNTIRFHIPVALVNSAAMMLEWLYRNSKKTPVLNSEKMKELTALNWGCSIQHIQADLGFKPNYQLDQGLKETINWYKQHNWIK</sequence>
<proteinExistence type="inferred from homology"/>
<dbReference type="AlphaFoldDB" id="A0A1G9UQ99"/>
<dbReference type="Gene3D" id="3.40.50.720">
    <property type="entry name" value="NAD(P)-binding Rossmann-like Domain"/>
    <property type="match status" value="1"/>
</dbReference>
<comment type="similarity">
    <text evidence="1">Belongs to the NAD(P)-dependent epimerase/dehydratase family.</text>
</comment>
<name>A0A1G9UQ99_9SPHI</name>
<dbReference type="RefSeq" id="WP_090705267.1">
    <property type="nucleotide sequence ID" value="NZ_FNHH01000017.1"/>
</dbReference>
<dbReference type="InterPro" id="IPR036291">
    <property type="entry name" value="NAD(P)-bd_dom_sf"/>
</dbReference>
<dbReference type="InterPro" id="IPR001509">
    <property type="entry name" value="Epimerase_deHydtase"/>
</dbReference>
<evidence type="ECO:0000259" key="2">
    <source>
        <dbReference type="Pfam" id="PF01370"/>
    </source>
</evidence>
<protein>
    <submittedName>
        <fullName evidence="3">Nucleoside-diphosphate-sugar epimerase</fullName>
    </submittedName>
</protein>
<dbReference type="EMBL" id="FNHH01000017">
    <property type="protein sequence ID" value="SDM62112.1"/>
    <property type="molecule type" value="Genomic_DNA"/>
</dbReference>
<organism evidence="3 4">
    <name type="scientific">Daejeonella rubra</name>
    <dbReference type="NCBI Taxonomy" id="990371"/>
    <lineage>
        <taxon>Bacteria</taxon>
        <taxon>Pseudomonadati</taxon>
        <taxon>Bacteroidota</taxon>
        <taxon>Sphingobacteriia</taxon>
        <taxon>Sphingobacteriales</taxon>
        <taxon>Sphingobacteriaceae</taxon>
        <taxon>Daejeonella</taxon>
    </lineage>
</organism>
<keyword evidence="4" id="KW-1185">Reference proteome</keyword>
<dbReference type="OrthoDB" id="1490291at2"/>
<evidence type="ECO:0000256" key="1">
    <source>
        <dbReference type="ARBA" id="ARBA00007637"/>
    </source>
</evidence>
<gene>
    <name evidence="3" type="ORF">SAMN05421813_11744</name>
</gene>